<feature type="region of interest" description="Disordered" evidence="1">
    <location>
        <begin position="60"/>
        <end position="79"/>
    </location>
</feature>
<feature type="compositionally biased region" description="Low complexity" evidence="1">
    <location>
        <begin position="394"/>
        <end position="430"/>
    </location>
</feature>
<dbReference type="AlphaFoldDB" id="A0A6G1FQX3"/>
<feature type="compositionally biased region" description="Basic and acidic residues" evidence="1">
    <location>
        <begin position="192"/>
        <end position="202"/>
    </location>
</feature>
<gene>
    <name evidence="2 4" type="ORF">P152DRAFT_227830</name>
</gene>
<dbReference type="GeneID" id="54415105"/>
<feature type="compositionally biased region" description="Acidic residues" evidence="1">
    <location>
        <begin position="628"/>
        <end position="643"/>
    </location>
</feature>
<organism evidence="2">
    <name type="scientific">Eremomyces bilateralis CBS 781.70</name>
    <dbReference type="NCBI Taxonomy" id="1392243"/>
    <lineage>
        <taxon>Eukaryota</taxon>
        <taxon>Fungi</taxon>
        <taxon>Dikarya</taxon>
        <taxon>Ascomycota</taxon>
        <taxon>Pezizomycotina</taxon>
        <taxon>Dothideomycetes</taxon>
        <taxon>Dothideomycetes incertae sedis</taxon>
        <taxon>Eremomycetales</taxon>
        <taxon>Eremomycetaceae</taxon>
        <taxon>Eremomyces</taxon>
    </lineage>
</organism>
<reference evidence="4" key="2">
    <citation type="submission" date="2020-04" db="EMBL/GenBank/DDBJ databases">
        <authorList>
            <consortium name="NCBI Genome Project"/>
        </authorList>
    </citation>
    <scope>NUCLEOTIDE SEQUENCE</scope>
    <source>
        <strain evidence="4">CBS 781.70</strain>
    </source>
</reference>
<name>A0A6G1FQX3_9PEZI</name>
<feature type="compositionally biased region" description="Polar residues" evidence="1">
    <location>
        <begin position="366"/>
        <end position="393"/>
    </location>
</feature>
<evidence type="ECO:0000313" key="4">
    <source>
        <dbReference type="RefSeq" id="XP_033529866.1"/>
    </source>
</evidence>
<proteinExistence type="predicted"/>
<feature type="compositionally biased region" description="Acidic residues" evidence="1">
    <location>
        <begin position="697"/>
        <end position="711"/>
    </location>
</feature>
<keyword evidence="3" id="KW-1185">Reference proteome</keyword>
<feature type="region of interest" description="Disordered" evidence="1">
    <location>
        <begin position="1"/>
        <end position="35"/>
    </location>
</feature>
<feature type="compositionally biased region" description="Basic residues" evidence="1">
    <location>
        <begin position="465"/>
        <end position="480"/>
    </location>
</feature>
<dbReference type="EMBL" id="ML975187">
    <property type="protein sequence ID" value="KAF1808235.1"/>
    <property type="molecule type" value="Genomic_DNA"/>
</dbReference>
<protein>
    <submittedName>
        <fullName evidence="2 4">Uncharacterized protein</fullName>
    </submittedName>
</protein>
<feature type="compositionally biased region" description="Low complexity" evidence="1">
    <location>
        <begin position="684"/>
        <end position="696"/>
    </location>
</feature>
<feature type="non-terminal residue" evidence="2">
    <location>
        <position position="1"/>
    </location>
</feature>
<sequence length="1038" mass="111747">HSKSEHHPHSLSLLESTRGTTVPTTGPPARPRAAVPPDYILPISSSTLGPSIAWITRPSFSNSRHPRRSLSRYPTQDYNPTQDYPFTPSYQILPGPLSHIVSPSLSISVTVFLSSHSYSLFVATMMSSIGSLEMVVTPRLESTGSSSTVPADPIGSRPIAPELSVSEHTLSANQAGKRKADVHESSSPTKKVRLDPHDHDGDLVNLEQSSNGVGMSAPQLAGHAEALRNFLIAKNHQHALPGNVSTQVANTAVATSSSGVSVVAFNPFMGYSFPNMLDANSGVQYYDPMGFGDLGVLPEHDGSALRIFDHIGAPDTTKGASAYAAPAITMDWAMNIDPQLGGGAVDSGPSQFVDPRDTQFYRQPHSPIQDSHAYSSVHSDASDASTETAGSANGSPGQSTAGQTSQSTAPSSPPSDIADAADAHLAANGDPGPASSRAISGKKVSAPGHKKLPPNTTPDTTGPPPKKRKRGRPKGSKNKGPRVPGGAVRAQKNKPRVYTILLADLELVKWRDDEKLKWRVCTEKYKAFGHNLTAGGIQQRHVRTKKLLNGAIGDRVFNAQYSGVWVYIENGTTPLHQMPIVPGGKAPNSGAPVAPMARDIGSGALVNGKSSGTGSDVNAGGDLRVVDNVEDESSDEEQSDAEEVAPHTEELDQQMDNFRPYDRHNGSEHVNAQSEQSESEESPESSPSDGASASSSDSEDDFEDDSADGDGETASGSDSEGNFSHPARGLAVKHIPGFAGKRVPGSRAPSYGRKSVPSALQNVKGKQRADEEVDLRPTTGCKSLSNPAWVRFLEEKIAECDSDEESDTDCPPSSPISSTGEAFSYFVHSRKWTGNKYSEWVQIEEEYNSLLNALEAAREELKVGRLIPHSSDCSEYFYRCANQNPAVEVKIIRTDKPCHRIKVKSNLVLLQPPSFPTSMRLFMVWKKTVCAETTEDYEHVFQTIGPATHRFYQSMAGANEEAGMVFLNLTTNANSMKIDEVLRHRQVHQDLADHIQELSDGSSLFKRSGTVFNDQNIRVTVWVSEEEYPTSPSTWGHA</sequence>
<feature type="region of interest" description="Disordered" evidence="1">
    <location>
        <begin position="602"/>
        <end position="770"/>
    </location>
</feature>
<reference evidence="2 4" key="1">
    <citation type="submission" date="2020-01" db="EMBL/GenBank/DDBJ databases">
        <authorList>
            <consortium name="DOE Joint Genome Institute"/>
            <person name="Haridas S."/>
            <person name="Albert R."/>
            <person name="Binder M."/>
            <person name="Bloem J."/>
            <person name="Labutti K."/>
            <person name="Salamov A."/>
            <person name="Andreopoulos B."/>
            <person name="Baker S.E."/>
            <person name="Barry K."/>
            <person name="Bills G."/>
            <person name="Bluhm B.H."/>
            <person name="Cannon C."/>
            <person name="Castanera R."/>
            <person name="Culley D.E."/>
            <person name="Daum C."/>
            <person name="Ezra D."/>
            <person name="Gonzalez J.B."/>
            <person name="Henrissat B."/>
            <person name="Kuo A."/>
            <person name="Liang C."/>
            <person name="Lipzen A."/>
            <person name="Lutzoni F."/>
            <person name="Magnuson J."/>
            <person name="Mondo S."/>
            <person name="Nolan M."/>
            <person name="Ohm R."/>
            <person name="Pangilinan J."/>
            <person name="Park H.-J."/>
            <person name="Ramirez L."/>
            <person name="Alfaro M."/>
            <person name="Sun H."/>
            <person name="Tritt A."/>
            <person name="Yoshinaga Y."/>
            <person name="Zwiers L.-H."/>
            <person name="Turgeon B.G."/>
            <person name="Goodwin S.B."/>
            <person name="Spatafora J.W."/>
            <person name="Crous P.W."/>
            <person name="Grigoriev I.V."/>
        </authorList>
    </citation>
    <scope>NUCLEOTIDE SEQUENCE</scope>
    <source>
        <strain evidence="2 4">CBS 781.70</strain>
    </source>
</reference>
<evidence type="ECO:0000256" key="1">
    <source>
        <dbReference type="SAM" id="MobiDB-lite"/>
    </source>
</evidence>
<reference evidence="4" key="3">
    <citation type="submission" date="2025-04" db="UniProtKB">
        <authorList>
            <consortium name="RefSeq"/>
        </authorList>
    </citation>
    <scope>IDENTIFICATION</scope>
    <source>
        <strain evidence="4">CBS 781.70</strain>
    </source>
</reference>
<evidence type="ECO:0000313" key="2">
    <source>
        <dbReference type="EMBL" id="KAF1808235.1"/>
    </source>
</evidence>
<feature type="region of interest" description="Disordered" evidence="1">
    <location>
        <begin position="340"/>
        <end position="491"/>
    </location>
</feature>
<dbReference type="Proteomes" id="UP000504638">
    <property type="component" value="Unplaced"/>
</dbReference>
<dbReference type="RefSeq" id="XP_033529866.1">
    <property type="nucleotide sequence ID" value="XM_033674535.1"/>
</dbReference>
<feature type="region of interest" description="Disordered" evidence="1">
    <location>
        <begin position="169"/>
        <end position="211"/>
    </location>
</feature>
<evidence type="ECO:0000313" key="3">
    <source>
        <dbReference type="Proteomes" id="UP000504638"/>
    </source>
</evidence>
<accession>A0A6G1FQX3</accession>